<organism evidence="2 3">
    <name type="scientific">Oxalicibacterium flavum</name>
    <dbReference type="NCBI Taxonomy" id="179467"/>
    <lineage>
        <taxon>Bacteria</taxon>
        <taxon>Pseudomonadati</taxon>
        <taxon>Pseudomonadota</taxon>
        <taxon>Betaproteobacteria</taxon>
        <taxon>Burkholderiales</taxon>
        <taxon>Oxalobacteraceae</taxon>
        <taxon>Oxalicibacterium</taxon>
    </lineage>
</organism>
<reference evidence="2" key="1">
    <citation type="journal article" date="2014" name="Int. J. Syst. Evol. Microbiol.">
        <title>Complete genome sequence of Corynebacterium casei LMG S-19264T (=DSM 44701T), isolated from a smear-ripened cheese.</title>
        <authorList>
            <consortium name="US DOE Joint Genome Institute (JGI-PGF)"/>
            <person name="Walter F."/>
            <person name="Albersmeier A."/>
            <person name="Kalinowski J."/>
            <person name="Ruckert C."/>
        </authorList>
    </citation>
    <scope>NUCLEOTIDE SEQUENCE</scope>
    <source>
        <strain evidence="2">CCM 7086</strain>
    </source>
</reference>
<feature type="transmembrane region" description="Helical" evidence="1">
    <location>
        <begin position="190"/>
        <end position="211"/>
    </location>
</feature>
<accession>A0A8J2UN67</accession>
<evidence type="ECO:0000313" key="2">
    <source>
        <dbReference type="EMBL" id="GGC12009.1"/>
    </source>
</evidence>
<feature type="transmembrane region" description="Helical" evidence="1">
    <location>
        <begin position="59"/>
        <end position="79"/>
    </location>
</feature>
<keyword evidence="1" id="KW-0812">Transmembrane</keyword>
<evidence type="ECO:0008006" key="4">
    <source>
        <dbReference type="Google" id="ProtNLM"/>
    </source>
</evidence>
<evidence type="ECO:0000256" key="1">
    <source>
        <dbReference type="SAM" id="Phobius"/>
    </source>
</evidence>
<feature type="transmembrane region" description="Helical" evidence="1">
    <location>
        <begin position="157"/>
        <end position="178"/>
    </location>
</feature>
<dbReference type="Pfam" id="PF06532">
    <property type="entry name" value="NrsF"/>
    <property type="match status" value="1"/>
</dbReference>
<feature type="transmembrane region" description="Helical" evidence="1">
    <location>
        <begin position="126"/>
        <end position="145"/>
    </location>
</feature>
<feature type="transmembrane region" description="Helical" evidence="1">
    <location>
        <begin position="91"/>
        <end position="114"/>
    </location>
</feature>
<evidence type="ECO:0000313" key="3">
    <source>
        <dbReference type="Proteomes" id="UP000620266"/>
    </source>
</evidence>
<gene>
    <name evidence="2" type="ORF">GCM10007205_21430</name>
</gene>
<keyword evidence="1" id="KW-0472">Membrane</keyword>
<dbReference type="AlphaFoldDB" id="A0A8J2UN67"/>
<proteinExistence type="predicted"/>
<dbReference type="Proteomes" id="UP000620266">
    <property type="component" value="Unassembled WGS sequence"/>
</dbReference>
<dbReference type="EMBL" id="BMCG01000004">
    <property type="protein sequence ID" value="GGC12009.1"/>
    <property type="molecule type" value="Genomic_DNA"/>
</dbReference>
<protein>
    <recommendedName>
        <fullName evidence="4">Anti-sigma F factor</fullName>
    </recommendedName>
</protein>
<keyword evidence="3" id="KW-1185">Reference proteome</keyword>
<feature type="transmembrane region" description="Helical" evidence="1">
    <location>
        <begin position="27"/>
        <end position="47"/>
    </location>
</feature>
<name>A0A8J2UN67_9BURK</name>
<sequence length="213" mass="22734">MKTDDLINMLASGPDVRAPALPVRRMALLASTGLLTSVLLMLMLLGVRPDLNELAMQPAFWFKMAFVVALTGAGGIAATRLSMPGARTSMLPLLIAAPLLSIWIAATIRLMQAAPAERHHLLWGDSWYYCTLLIALLSLPIFAAVLQIMRHLAPTRLRLAGAGAGFAAGGAASVIYSMHCPEISAPFLGIWYVLGVTVPAVLGALVGPRILRW</sequence>
<keyword evidence="1" id="KW-1133">Transmembrane helix</keyword>
<comment type="caution">
    <text evidence="2">The sequence shown here is derived from an EMBL/GenBank/DDBJ whole genome shotgun (WGS) entry which is preliminary data.</text>
</comment>
<dbReference type="InterPro" id="IPR009495">
    <property type="entry name" value="NrsF"/>
</dbReference>
<reference evidence="2" key="2">
    <citation type="submission" date="2020-09" db="EMBL/GenBank/DDBJ databases">
        <authorList>
            <person name="Sun Q."/>
            <person name="Sedlacek I."/>
        </authorList>
    </citation>
    <scope>NUCLEOTIDE SEQUENCE</scope>
    <source>
        <strain evidence="2">CCM 7086</strain>
    </source>
</reference>